<accession>A0ABT9P5X4</accession>
<dbReference type="EMBL" id="JAUSQZ010000001">
    <property type="protein sequence ID" value="MDP9828072.1"/>
    <property type="molecule type" value="Genomic_DNA"/>
</dbReference>
<organism evidence="2 3">
    <name type="scientific">Kineosporia succinea</name>
    <dbReference type="NCBI Taxonomy" id="84632"/>
    <lineage>
        <taxon>Bacteria</taxon>
        <taxon>Bacillati</taxon>
        <taxon>Actinomycetota</taxon>
        <taxon>Actinomycetes</taxon>
        <taxon>Kineosporiales</taxon>
        <taxon>Kineosporiaceae</taxon>
        <taxon>Kineosporia</taxon>
    </lineage>
</organism>
<gene>
    <name evidence="2" type="ORF">J2S57_003821</name>
</gene>
<evidence type="ECO:0000256" key="1">
    <source>
        <dbReference type="SAM" id="MobiDB-lite"/>
    </source>
</evidence>
<feature type="region of interest" description="Disordered" evidence="1">
    <location>
        <begin position="1"/>
        <end position="20"/>
    </location>
</feature>
<keyword evidence="3" id="KW-1185">Reference proteome</keyword>
<dbReference type="RefSeq" id="WP_307244880.1">
    <property type="nucleotide sequence ID" value="NZ_JAUSQZ010000001.1"/>
</dbReference>
<proteinExistence type="predicted"/>
<sequence>MATDTKHHHDTAHPGADLRKTIEQLQGSGQRRPCQLAVMIIVRRWARKVAVPAPCPDVAAYEMHVRCGIGDEAREGAVLICAEHERMLRERPELAQCPAGHPTTILAVLPLGGGA</sequence>
<dbReference type="Proteomes" id="UP001235712">
    <property type="component" value="Unassembled WGS sequence"/>
</dbReference>
<name>A0ABT9P5X4_9ACTN</name>
<reference evidence="2 3" key="1">
    <citation type="submission" date="2023-07" db="EMBL/GenBank/DDBJ databases">
        <title>Sequencing the genomes of 1000 actinobacteria strains.</title>
        <authorList>
            <person name="Klenk H.-P."/>
        </authorList>
    </citation>
    <scope>NUCLEOTIDE SEQUENCE [LARGE SCALE GENOMIC DNA]</scope>
    <source>
        <strain evidence="2 3">DSM 44388</strain>
    </source>
</reference>
<evidence type="ECO:0000313" key="2">
    <source>
        <dbReference type="EMBL" id="MDP9828072.1"/>
    </source>
</evidence>
<comment type="caution">
    <text evidence="2">The sequence shown here is derived from an EMBL/GenBank/DDBJ whole genome shotgun (WGS) entry which is preliminary data.</text>
</comment>
<evidence type="ECO:0000313" key="3">
    <source>
        <dbReference type="Proteomes" id="UP001235712"/>
    </source>
</evidence>
<protein>
    <submittedName>
        <fullName evidence="2">Uncharacterized protein</fullName>
    </submittedName>
</protein>